<feature type="domain" description="Methanogenesis regulatory protein FilR1 middle" evidence="1">
    <location>
        <begin position="148"/>
        <end position="269"/>
    </location>
</feature>
<protein>
    <recommendedName>
        <fullName evidence="1">Methanogenesis regulatory protein FilR1 middle domain-containing protein</fullName>
    </recommendedName>
</protein>
<comment type="caution">
    <text evidence="2">The sequence shown here is derived from an EMBL/GenBank/DDBJ whole genome shotgun (WGS) entry which is preliminary data.</text>
</comment>
<dbReference type="Pfam" id="PF08350">
    <property type="entry name" value="FilR1_middle"/>
    <property type="match status" value="1"/>
</dbReference>
<dbReference type="InterPro" id="IPR013561">
    <property type="entry name" value="FilR1_middle_dom"/>
</dbReference>
<gene>
    <name evidence="2" type="ORF">CA615_03975</name>
</gene>
<dbReference type="Gene3D" id="1.10.10.10">
    <property type="entry name" value="Winged helix-like DNA-binding domain superfamily/Winged helix DNA-binding domain"/>
    <property type="match status" value="1"/>
</dbReference>
<dbReference type="InterPro" id="IPR036390">
    <property type="entry name" value="WH_DNA-bd_sf"/>
</dbReference>
<accession>A0A328Q6B4</accession>
<dbReference type="SUPFAM" id="SSF46785">
    <property type="entry name" value="Winged helix' DNA-binding domain"/>
    <property type="match status" value="1"/>
</dbReference>
<dbReference type="EMBL" id="NGJK01000043">
    <property type="protein sequence ID" value="RAP03126.1"/>
    <property type="molecule type" value="Genomic_DNA"/>
</dbReference>
<reference evidence="2 3" key="1">
    <citation type="submission" date="2017-05" db="EMBL/GenBank/DDBJ databases">
        <title>Host range expansion of the Methanosphaera genus to humans and monogastric animals involves recent and extensive reduction in genome content.</title>
        <authorList>
            <person name="Hoedt E.C."/>
            <person name="Volmer J.G."/>
            <person name="Parks D.H."/>
            <person name="Rosewarne C.P."/>
            <person name="Denman S.E."/>
            <person name="Mcsweeney C.S."/>
            <person name="O Cuiv P."/>
            <person name="Hugenholtz P."/>
            <person name="Tyson G.W."/>
            <person name="Morrison M."/>
        </authorList>
    </citation>
    <scope>NUCLEOTIDE SEQUENCE [LARGE SCALE GENOMIC DNA]</scope>
    <source>
        <strain evidence="2 3">PA5</strain>
    </source>
</reference>
<dbReference type="RefSeq" id="WP_112149516.1">
    <property type="nucleotide sequence ID" value="NZ_CATZNA010000113.1"/>
</dbReference>
<dbReference type="Proteomes" id="UP000248557">
    <property type="component" value="Unassembled WGS sequence"/>
</dbReference>
<dbReference type="InterPro" id="IPR036388">
    <property type="entry name" value="WH-like_DNA-bd_sf"/>
</dbReference>
<sequence length="289" mass="33931">MYTLDDEYNYIDNIKKELKFLTNSKVRLKLLICLYDSELTVKELHEKTNLNYSSITNNLNKLEEFEYINKNNEKYTLTTSTKMKLVNLLYFNNNLDFIYEYVDFINNHQVENDNIDSLATLPYVNIDNSQLIQADNINPFLATETIEQTMMREGLVKAICIYLHPNCSDMIAFMMNQKSEFEVIVPLDFAQYIIQHANNYKTDKPLENICFNIKPLRKIPLNIALVVSENEIVVGLVKKDSGLFNKNCVLRSEDENARRWGLRVFREYESLKPGYIDIRELISKNNNLE</sequence>
<evidence type="ECO:0000259" key="1">
    <source>
        <dbReference type="Pfam" id="PF08350"/>
    </source>
</evidence>
<dbReference type="InterPro" id="IPR011991">
    <property type="entry name" value="ArsR-like_HTH"/>
</dbReference>
<organism evidence="2 3">
    <name type="scientific">Methanosphaera stadtmanae</name>
    <dbReference type="NCBI Taxonomy" id="2317"/>
    <lineage>
        <taxon>Archaea</taxon>
        <taxon>Methanobacteriati</taxon>
        <taxon>Methanobacteriota</taxon>
        <taxon>Methanomada group</taxon>
        <taxon>Methanobacteria</taxon>
        <taxon>Methanobacteriales</taxon>
        <taxon>Methanobacteriaceae</taxon>
        <taxon>Methanosphaera</taxon>
    </lineage>
</organism>
<evidence type="ECO:0000313" key="2">
    <source>
        <dbReference type="EMBL" id="RAP03126.1"/>
    </source>
</evidence>
<dbReference type="CDD" id="cd00090">
    <property type="entry name" value="HTH_ARSR"/>
    <property type="match status" value="1"/>
</dbReference>
<name>A0A328Q6B4_9EURY</name>
<dbReference type="AlphaFoldDB" id="A0A328Q6B4"/>
<proteinExistence type="predicted"/>
<evidence type="ECO:0000313" key="3">
    <source>
        <dbReference type="Proteomes" id="UP000248557"/>
    </source>
</evidence>